<dbReference type="SUPFAM" id="SSF53067">
    <property type="entry name" value="Actin-like ATPase domain"/>
    <property type="match status" value="2"/>
</dbReference>
<dbReference type="AlphaFoldDB" id="A0A0R1JK91"/>
<protein>
    <submittedName>
        <fullName evidence="3">Hydantoinase</fullName>
    </submittedName>
</protein>
<gene>
    <name evidence="3" type="ORF">FD02_GL001971</name>
</gene>
<dbReference type="STRING" id="1291734.FD02_GL001971"/>
<dbReference type="EMBL" id="AZDJ01000026">
    <property type="protein sequence ID" value="KRK71727.1"/>
    <property type="molecule type" value="Genomic_DNA"/>
</dbReference>
<feature type="domain" description="Hydantoinase/oxoprolinase N-terminal" evidence="2">
    <location>
        <begin position="4"/>
        <end position="172"/>
    </location>
</feature>
<reference evidence="3 4" key="1">
    <citation type="journal article" date="2015" name="Genome Announc.">
        <title>Expanding the biotechnology potential of lactobacilli through comparative genomics of 213 strains and associated genera.</title>
        <authorList>
            <person name="Sun Z."/>
            <person name="Harris H.M."/>
            <person name="McCann A."/>
            <person name="Guo C."/>
            <person name="Argimon S."/>
            <person name="Zhang W."/>
            <person name="Yang X."/>
            <person name="Jeffery I.B."/>
            <person name="Cooney J.C."/>
            <person name="Kagawa T.F."/>
            <person name="Liu W."/>
            <person name="Song Y."/>
            <person name="Salvetti E."/>
            <person name="Wrobel A."/>
            <person name="Rasinkangas P."/>
            <person name="Parkhill J."/>
            <person name="Rea M.C."/>
            <person name="O'Sullivan O."/>
            <person name="Ritari J."/>
            <person name="Douillard F.P."/>
            <person name="Paul Ross R."/>
            <person name="Yang R."/>
            <person name="Briner A.E."/>
            <person name="Felis G.E."/>
            <person name="de Vos W.M."/>
            <person name="Barrangou R."/>
            <person name="Klaenhammer T.R."/>
            <person name="Caufield P.W."/>
            <person name="Cui Y."/>
            <person name="Zhang H."/>
            <person name="O'Toole P.W."/>
        </authorList>
    </citation>
    <scope>NUCLEOTIDE SEQUENCE [LARGE SCALE GENOMIC DNA]</scope>
    <source>
        <strain evidence="3 4">JCM 17158</strain>
    </source>
</reference>
<dbReference type="Proteomes" id="UP000051804">
    <property type="component" value="Unassembled WGS sequence"/>
</dbReference>
<dbReference type="InterPro" id="IPR002821">
    <property type="entry name" value="Hydantoinase_A"/>
</dbReference>
<comment type="caution">
    <text evidence="3">The sequence shown here is derived from an EMBL/GenBank/DDBJ whole genome shotgun (WGS) entry which is preliminary data.</text>
</comment>
<dbReference type="InterPro" id="IPR008040">
    <property type="entry name" value="Hydant_A_N"/>
</dbReference>
<evidence type="ECO:0000313" key="3">
    <source>
        <dbReference type="EMBL" id="KRK71727.1"/>
    </source>
</evidence>
<sequence length="517" mass="53092">MAYRLGIDVGGTNTDAVIMADNTVVASTKTHTTPDVASGIHTAIAKVLAESGIKPAAITAAMLGTTQATNAIVERKQLAAVGVVRLGYPATAAITPYTEWPADLVAALSGTYKLVHGGYEYDGQLLTAVDDDELRATFTAWRGKVQAIAIVGVFSALNRDQEEHAAAIAREVFGADMPVSLSATIGSLGLITRENATILNAGLNQVIRRVTSGFAKALADEGITAASVYLCQNDGTLMALDFAARYPILTIGSGPTNSIRGAAYLAKRSDALVLDIGGTTSDLGVLVHDFPRESSQAVTVGGVQTNFRMPDILSIGLGGGSIVRTQPDGSVTVGPDSVGYQITERALCFGGDTMTATDIAVRLGHVKLGDPALTQVIPQATAEAAAAEIQRLLADAIDKMKTSAEPVDLILVGGGAVIVTAKLAGTATTYQSPLGGVANAIGATIAQVGGQAEKLYQYVSVPRAEAIADATQAAKQQAIAAGAVPATVDVVDIDELPLQYAPGEATRVKVKVVGQMA</sequence>
<dbReference type="PATRIC" id="fig|1291734.4.peg.2023"/>
<dbReference type="GO" id="GO:0016787">
    <property type="term" value="F:hydrolase activity"/>
    <property type="evidence" value="ECO:0007669"/>
    <property type="project" value="InterPro"/>
</dbReference>
<dbReference type="Pfam" id="PF05378">
    <property type="entry name" value="Hydant_A_N"/>
    <property type="match status" value="1"/>
</dbReference>
<feature type="domain" description="Hydantoinase A/oxoprolinase" evidence="1">
    <location>
        <begin position="193"/>
        <end position="397"/>
    </location>
</feature>
<evidence type="ECO:0000259" key="2">
    <source>
        <dbReference type="Pfam" id="PF05378"/>
    </source>
</evidence>
<keyword evidence="4" id="KW-1185">Reference proteome</keyword>
<dbReference type="Gene3D" id="3.30.420.40">
    <property type="match status" value="1"/>
</dbReference>
<evidence type="ECO:0000259" key="1">
    <source>
        <dbReference type="Pfam" id="PF01968"/>
    </source>
</evidence>
<dbReference type="PANTHER" id="PTHR11365:SF10">
    <property type="entry name" value="HYDANTOINASE_OXOPROLINASE"/>
    <property type="match status" value="1"/>
</dbReference>
<accession>A0A0R1JK91</accession>
<evidence type="ECO:0000313" key="4">
    <source>
        <dbReference type="Proteomes" id="UP000051804"/>
    </source>
</evidence>
<dbReference type="OrthoDB" id="9768323at2"/>
<dbReference type="InterPro" id="IPR045079">
    <property type="entry name" value="Oxoprolinase-like"/>
</dbReference>
<dbReference type="InterPro" id="IPR043129">
    <property type="entry name" value="ATPase_NBD"/>
</dbReference>
<organism evidence="3 4">
    <name type="scientific">Lacticaseibacillus nasuensis JCM 17158</name>
    <dbReference type="NCBI Taxonomy" id="1291734"/>
    <lineage>
        <taxon>Bacteria</taxon>
        <taxon>Bacillati</taxon>
        <taxon>Bacillota</taxon>
        <taxon>Bacilli</taxon>
        <taxon>Lactobacillales</taxon>
        <taxon>Lactobacillaceae</taxon>
        <taxon>Lacticaseibacillus</taxon>
    </lineage>
</organism>
<name>A0A0R1JK91_9LACO</name>
<dbReference type="PANTHER" id="PTHR11365">
    <property type="entry name" value="5-OXOPROLINASE RELATED"/>
    <property type="match status" value="1"/>
</dbReference>
<proteinExistence type="predicted"/>
<dbReference type="RefSeq" id="WP_056951249.1">
    <property type="nucleotide sequence ID" value="NZ_AZDJ01000026.1"/>
</dbReference>
<dbReference type="Pfam" id="PF01968">
    <property type="entry name" value="Hydantoinase_A"/>
    <property type="match status" value="1"/>
</dbReference>